<evidence type="ECO:0000313" key="5">
    <source>
        <dbReference type="EMBL" id="CAD8216763.1"/>
    </source>
</evidence>
<feature type="domain" description="NADPH-dependent FMN reductase-like" evidence="4">
    <location>
        <begin position="184"/>
        <end position="278"/>
    </location>
</feature>
<proteinExistence type="predicted"/>
<comment type="catalytic activity">
    <reaction evidence="2">
        <text>a quinone + NADH + H(+) = a quinol + NAD(+)</text>
        <dbReference type="Rhea" id="RHEA:46160"/>
        <dbReference type="ChEBI" id="CHEBI:15378"/>
        <dbReference type="ChEBI" id="CHEBI:24646"/>
        <dbReference type="ChEBI" id="CHEBI:57540"/>
        <dbReference type="ChEBI" id="CHEBI:57945"/>
        <dbReference type="ChEBI" id="CHEBI:132124"/>
        <dbReference type="EC" id="1.6.5.2"/>
    </reaction>
</comment>
<dbReference type="Gene3D" id="3.40.50.360">
    <property type="match status" value="1"/>
</dbReference>
<dbReference type="Proteomes" id="UP000660262">
    <property type="component" value="Unassembled WGS sequence"/>
</dbReference>
<dbReference type="OrthoDB" id="68575at2759"/>
<dbReference type="InterPro" id="IPR005025">
    <property type="entry name" value="FMN_Rdtase-like_dom"/>
</dbReference>
<evidence type="ECO:0000313" key="7">
    <source>
        <dbReference type="Proteomes" id="UP000660262"/>
    </source>
</evidence>
<keyword evidence="7" id="KW-1185">Reference proteome</keyword>
<dbReference type="InterPro" id="IPR029039">
    <property type="entry name" value="Flavoprotein-like_sf"/>
</dbReference>
<comment type="catalytic activity">
    <reaction evidence="3">
        <text>a quinone + NADPH + H(+) = a quinol + NADP(+)</text>
        <dbReference type="Rhea" id="RHEA:46164"/>
        <dbReference type="ChEBI" id="CHEBI:15378"/>
        <dbReference type="ChEBI" id="CHEBI:24646"/>
        <dbReference type="ChEBI" id="CHEBI:57783"/>
        <dbReference type="ChEBI" id="CHEBI:58349"/>
        <dbReference type="ChEBI" id="CHEBI:132124"/>
        <dbReference type="EC" id="1.6.5.2"/>
    </reaction>
</comment>
<reference evidence="6" key="1">
    <citation type="submission" date="2020-10" db="EMBL/GenBank/DDBJ databases">
        <title>Unveiling of a novel bifunctional photoreceptor, Dualchrome1, isolated from a cosmopolitan green alga.</title>
        <authorList>
            <person name="Suzuki S."/>
            <person name="Kawachi M."/>
        </authorList>
    </citation>
    <scope>NUCLEOTIDE SEQUENCE</scope>
    <source>
        <strain evidence="6">NIES 2893</strain>
    </source>
</reference>
<protein>
    <recommendedName>
        <fullName evidence="1">NAD(P)H dehydrogenase (quinone)</fullName>
        <ecNumber evidence="1">1.6.5.2</ecNumber>
    </recommendedName>
</protein>
<evidence type="ECO:0000313" key="6">
    <source>
        <dbReference type="EMBL" id="GHP01348.1"/>
    </source>
</evidence>
<dbReference type="InterPro" id="IPR050712">
    <property type="entry name" value="NAD(P)H-dep_reductase"/>
</dbReference>
<evidence type="ECO:0000256" key="2">
    <source>
        <dbReference type="ARBA" id="ARBA00047678"/>
    </source>
</evidence>
<name>A0A6T5WGR2_9CHLO</name>
<dbReference type="EMBL" id="BNJQ01000001">
    <property type="protein sequence ID" value="GHP01348.1"/>
    <property type="molecule type" value="Genomic_DNA"/>
</dbReference>
<reference evidence="5" key="2">
    <citation type="submission" date="2021-01" db="EMBL/GenBank/DDBJ databases">
        <authorList>
            <person name="Corre E."/>
            <person name="Pelletier E."/>
            <person name="Niang G."/>
            <person name="Scheremetjew M."/>
            <person name="Finn R."/>
            <person name="Kale V."/>
            <person name="Holt S."/>
            <person name="Cochrane G."/>
            <person name="Meng A."/>
            <person name="Brown T."/>
            <person name="Cohen L."/>
        </authorList>
    </citation>
    <scope>NUCLEOTIDE SEQUENCE</scope>
    <source>
        <strain evidence="5">RCC251</strain>
    </source>
</reference>
<accession>A0A6T5WGR2</accession>
<dbReference type="AlphaFoldDB" id="A0A6T5WGR2"/>
<dbReference type="GO" id="GO:0003955">
    <property type="term" value="F:NAD(P)H dehydrogenase (quinone) activity"/>
    <property type="evidence" value="ECO:0007669"/>
    <property type="project" value="UniProtKB-EC"/>
</dbReference>
<dbReference type="PANTHER" id="PTHR30543">
    <property type="entry name" value="CHROMATE REDUCTASE"/>
    <property type="match status" value="1"/>
</dbReference>
<evidence type="ECO:0000256" key="1">
    <source>
        <dbReference type="ARBA" id="ARBA00012648"/>
    </source>
</evidence>
<dbReference type="EMBL" id="HBDW01000279">
    <property type="protein sequence ID" value="CAD8216763.1"/>
    <property type="molecule type" value="Transcribed_RNA"/>
</dbReference>
<dbReference type="SUPFAM" id="SSF52218">
    <property type="entry name" value="Flavoproteins"/>
    <property type="match status" value="1"/>
</dbReference>
<dbReference type="GO" id="GO:0005829">
    <property type="term" value="C:cytosol"/>
    <property type="evidence" value="ECO:0007669"/>
    <property type="project" value="TreeGrafter"/>
</dbReference>
<dbReference type="GO" id="GO:0010181">
    <property type="term" value="F:FMN binding"/>
    <property type="evidence" value="ECO:0007669"/>
    <property type="project" value="TreeGrafter"/>
</dbReference>
<dbReference type="PANTHER" id="PTHR30543:SF21">
    <property type="entry name" value="NAD(P)H-DEPENDENT FMN REDUCTASE LOT6"/>
    <property type="match status" value="1"/>
</dbReference>
<dbReference type="EC" id="1.6.5.2" evidence="1"/>
<dbReference type="Pfam" id="PF03358">
    <property type="entry name" value="FMN_red"/>
    <property type="match status" value="1"/>
</dbReference>
<evidence type="ECO:0000256" key="3">
    <source>
        <dbReference type="ARBA" id="ARBA00048983"/>
    </source>
</evidence>
<organism evidence="5">
    <name type="scientific">Pycnococcus provasolii</name>
    <dbReference type="NCBI Taxonomy" id="41880"/>
    <lineage>
        <taxon>Eukaryota</taxon>
        <taxon>Viridiplantae</taxon>
        <taxon>Chlorophyta</taxon>
        <taxon>Pseudoscourfieldiophyceae</taxon>
        <taxon>Pseudoscourfieldiales</taxon>
        <taxon>Pycnococcaceae</taxon>
        <taxon>Pycnococcus</taxon>
    </lineage>
</organism>
<evidence type="ECO:0000259" key="4">
    <source>
        <dbReference type="Pfam" id="PF03358"/>
    </source>
</evidence>
<gene>
    <name evidence="5" type="ORF">PPRO1472_LOCUS203</name>
    <name evidence="6" type="ORF">PPROV_000010400</name>
</gene>
<sequence length="350" mass="39211">MMASLSACGAMSMFDRLRRFIPQQKKMMVVKAAIITTTTRCCTTTTTTTDSPPPGGDEFSNAWKQYQQQQHRSDRGEEMRRINPSSHLLRAAVILGSTRDANKPPTPSPLGKRVGKWVQMALSQRLSPAGPCSSEIAPGDRVKFGDPTHQDSYDLHWPPFEVDVLDPLYYREQIPLLRRPAFSYDSLEDMPEWLRDVTERLRKSDCIVCVTPEYNHGPSPSLVNFINHVSASSFAFKPSAIISYSTTHFGGVRAAQALVPILSEMGCLPVSAKVHLPRADKLLTESGFVVDEKGDGKSERAALRYIGRTAYQLWWWAEGARRMRGSPRGDPHVGSPPMRELSRGEHDFFF</sequence>